<organism evidence="2">
    <name type="scientific">Melanopsichium pennsylvanicum 4</name>
    <dbReference type="NCBI Taxonomy" id="1398559"/>
    <lineage>
        <taxon>Eukaryota</taxon>
        <taxon>Fungi</taxon>
        <taxon>Dikarya</taxon>
        <taxon>Basidiomycota</taxon>
        <taxon>Ustilaginomycotina</taxon>
        <taxon>Ustilaginomycetes</taxon>
        <taxon>Ustilaginales</taxon>
        <taxon>Ustilaginaceae</taxon>
        <taxon>Melanopsichium</taxon>
    </lineage>
</organism>
<evidence type="ECO:0000313" key="2">
    <source>
        <dbReference type="EMBL" id="CDI56678.1"/>
    </source>
</evidence>
<sequence length="367" mass="38755">MSEHSKSGKAAESQLGLGYPRALAGDAEEVDRYAPAVGSTRLSATGVTRSLSTDTTASERSFVARMKARYQAEKDLEREQRQLNALEKERAARRATMDSNLSLPSLGGSRTGAGGGGIGGRVPEIASRFQMSGTATYAQEVVGDRRYHDSLPVGASRISGGSSSLSANSAHNGGIDEFGGIVNRSDARHGGGGGTLPVGGAGGRLGMMEPPHSEVCGCHQCSAKHYGSGTTRINASARGGGNAAAKSTNPREFNVRRTTMPIAPRESSMQHQHQQYGKQQQQAYASSPPRASHNDRFAYSYRQPQQQQLGAPQARDSAATTNSKSSWRSYDDDFNSVSNPVEENGNAGGGGGVSRRVVFAHDPQTIR</sequence>
<reference evidence="2" key="1">
    <citation type="journal article" date="2014" name="Genome Biol. Evol.">
        <title>Gene Loss Rather Than Gene Gain Is Associated with a Host Jump from Monocots to Dicots in the Smut Fungus Melanopsichium pennsylvanicum.</title>
        <authorList>
            <person name="Sharma R."/>
            <person name="Mishra B."/>
            <person name="Runge F."/>
            <person name="Thines M."/>
        </authorList>
    </citation>
    <scope>NUCLEOTIDE SEQUENCE</scope>
    <source>
        <strain evidence="2">4</strain>
    </source>
</reference>
<feature type="region of interest" description="Disordered" evidence="1">
    <location>
        <begin position="232"/>
        <end position="367"/>
    </location>
</feature>
<accession>A0A077RB04</accession>
<dbReference type="AlphaFoldDB" id="A0A077RB04"/>
<feature type="region of interest" description="Disordered" evidence="1">
    <location>
        <begin position="94"/>
        <end position="115"/>
    </location>
</feature>
<feature type="compositionally biased region" description="Gly residues" evidence="1">
    <location>
        <begin position="190"/>
        <end position="205"/>
    </location>
</feature>
<proteinExistence type="predicted"/>
<feature type="compositionally biased region" description="Polar residues" evidence="1">
    <location>
        <begin position="318"/>
        <end position="328"/>
    </location>
</feature>
<feature type="compositionally biased region" description="Low complexity" evidence="1">
    <location>
        <begin position="303"/>
        <end position="314"/>
    </location>
</feature>
<evidence type="ECO:0000256" key="1">
    <source>
        <dbReference type="SAM" id="MobiDB-lite"/>
    </source>
</evidence>
<protein>
    <submittedName>
        <fullName evidence="2">Uncharacterized protein</fullName>
    </submittedName>
</protein>
<feature type="region of interest" description="Disordered" evidence="1">
    <location>
        <begin position="184"/>
        <end position="206"/>
    </location>
</feature>
<name>A0A077RB04_9BASI</name>
<feature type="compositionally biased region" description="Low complexity" evidence="1">
    <location>
        <begin position="270"/>
        <end position="285"/>
    </location>
</feature>
<dbReference type="EMBL" id="HG529697">
    <property type="protein sequence ID" value="CDI56678.1"/>
    <property type="molecule type" value="Genomic_DNA"/>
</dbReference>